<comment type="caution">
    <text evidence="1">The sequence shown here is derived from an EMBL/GenBank/DDBJ whole genome shotgun (WGS) entry which is preliminary data.</text>
</comment>
<evidence type="ECO:0000313" key="2">
    <source>
        <dbReference type="Proteomes" id="UP000484164"/>
    </source>
</evidence>
<dbReference type="AlphaFoldDB" id="A0A6L3ZEE3"/>
<dbReference type="RefSeq" id="WP_151693629.1">
    <property type="nucleotide sequence ID" value="NZ_BMGX01000001.1"/>
</dbReference>
<dbReference type="OrthoDB" id="1424215at2"/>
<dbReference type="Proteomes" id="UP000484164">
    <property type="component" value="Unassembled WGS sequence"/>
</dbReference>
<organism evidence="1 2">
    <name type="scientific">Phaeocystidibacter marisrubri</name>
    <dbReference type="NCBI Taxonomy" id="1577780"/>
    <lineage>
        <taxon>Bacteria</taxon>
        <taxon>Pseudomonadati</taxon>
        <taxon>Bacteroidota</taxon>
        <taxon>Flavobacteriia</taxon>
        <taxon>Flavobacteriales</taxon>
        <taxon>Phaeocystidibacteraceae</taxon>
        <taxon>Phaeocystidibacter</taxon>
    </lineage>
</organism>
<reference evidence="1 2" key="1">
    <citation type="submission" date="2019-10" db="EMBL/GenBank/DDBJ databases">
        <title>Genome sequence of Phaeocystidibacter marisrubri JCM30614 (type strain).</title>
        <authorList>
            <person name="Bowman J.P."/>
        </authorList>
    </citation>
    <scope>NUCLEOTIDE SEQUENCE [LARGE SCALE GENOMIC DNA]</scope>
    <source>
        <strain evidence="1 2">JCM 30614</strain>
    </source>
</reference>
<protein>
    <submittedName>
        <fullName evidence="1">Uncharacterized protein</fullName>
    </submittedName>
</protein>
<dbReference type="PROSITE" id="PS51257">
    <property type="entry name" value="PROKAR_LIPOPROTEIN"/>
    <property type="match status" value="1"/>
</dbReference>
<proteinExistence type="predicted"/>
<dbReference type="EMBL" id="WBVQ01000002">
    <property type="protein sequence ID" value="KAB2816201.1"/>
    <property type="molecule type" value="Genomic_DNA"/>
</dbReference>
<sequence length="157" mass="17494">MKAKILGILSMGVLLSTTACKDGKNFPDEPFLRYESYELVGSEVDPDFPLEHAAVRLYFTDGDGDIGLDDLDPGEFNFQVSVFEKYDTGYAYAYDWSGILKDLADEGQQNKVLEGYITYKVGLADATTDTVMLEFELIDDAGHRSGIVESEEIFVDF</sequence>
<gene>
    <name evidence="1" type="ORF">F8C82_10975</name>
</gene>
<accession>A0A6L3ZEE3</accession>
<name>A0A6L3ZEE3_9FLAO</name>
<evidence type="ECO:0000313" key="1">
    <source>
        <dbReference type="EMBL" id="KAB2816201.1"/>
    </source>
</evidence>
<keyword evidence="2" id="KW-1185">Reference proteome</keyword>